<evidence type="ECO:0008006" key="3">
    <source>
        <dbReference type="Google" id="ProtNLM"/>
    </source>
</evidence>
<evidence type="ECO:0000313" key="2">
    <source>
        <dbReference type="Proteomes" id="UP000184079"/>
    </source>
</evidence>
<dbReference type="Pfam" id="PF16895">
    <property type="entry name" value="DUF5085"/>
    <property type="match status" value="1"/>
</dbReference>
<protein>
    <recommendedName>
        <fullName evidence="3">DUF5085 domain-containing protein</fullName>
    </recommendedName>
</protein>
<accession>A0A1M5NTK6</accession>
<sequence>MIVEQHHIAHTNVVSKYYQFVPEEIDIAIKDFQSILEKEGYHPDGRMLFTILSDPTSEVMQAEIFLPILESNFTISDEEQQVYFHSYFSVKPMIMTRLMDDFETASQVKFWELMHYIRQNGLQQKTPVFVEYKTSHMGRRYVEMSVGV</sequence>
<dbReference type="Proteomes" id="UP000184079">
    <property type="component" value="Unassembled WGS sequence"/>
</dbReference>
<evidence type="ECO:0000313" key="1">
    <source>
        <dbReference type="EMBL" id="SHG92519.1"/>
    </source>
</evidence>
<name>A0A1M5NTK6_9BACI</name>
<organism evidence="1 2">
    <name type="scientific">Virgibacillus chiguensis</name>
    <dbReference type="NCBI Taxonomy" id="411959"/>
    <lineage>
        <taxon>Bacteria</taxon>
        <taxon>Bacillati</taxon>
        <taxon>Bacillota</taxon>
        <taxon>Bacilli</taxon>
        <taxon>Bacillales</taxon>
        <taxon>Bacillaceae</taxon>
        <taxon>Virgibacillus</taxon>
    </lineage>
</organism>
<proteinExistence type="predicted"/>
<dbReference type="OrthoDB" id="2452656at2"/>
<gene>
    <name evidence="1" type="ORF">SAMN05421807_102330</name>
</gene>
<dbReference type="RefSeq" id="WP_073005543.1">
    <property type="nucleotide sequence ID" value="NZ_FQXD01000002.1"/>
</dbReference>
<dbReference type="InterPro" id="IPR031664">
    <property type="entry name" value="DUF5085"/>
</dbReference>
<dbReference type="EMBL" id="FQXD01000002">
    <property type="protein sequence ID" value="SHG92519.1"/>
    <property type="molecule type" value="Genomic_DNA"/>
</dbReference>
<reference evidence="2" key="1">
    <citation type="submission" date="2016-11" db="EMBL/GenBank/DDBJ databases">
        <authorList>
            <person name="Varghese N."/>
            <person name="Submissions S."/>
        </authorList>
    </citation>
    <scope>NUCLEOTIDE SEQUENCE [LARGE SCALE GENOMIC DNA]</scope>
    <source>
        <strain evidence="2">CGMCC 1.6496</strain>
    </source>
</reference>
<keyword evidence="2" id="KW-1185">Reference proteome</keyword>
<dbReference type="AlphaFoldDB" id="A0A1M5NTK6"/>